<gene>
    <name evidence="2" type="ORF">METZ01_LOCUS179628</name>
</gene>
<accession>A0A382CLR5</accession>
<sequence length="297" mass="34525">VTTQMNQNKIIEDLESTGEYKVVRKYKKPEHYHHDDGSEKSKGIFLDVETTGLSHEIDKIIEIALVPFEFSKDGRIFKIHDSYSCLEDPKVALTEKIIALTGLTDEMLAGKSFEVDAIDKVVESADLILAHNAEFDRKFVEKRFPIFIEKAWACSQKQVPWEEEGFASPKLEYLAYKFGYFFEGHRAEIDCQASIHLLSMKLPKSEDLVLNVLLENARQKSFRVWALDSNFDKKDILKNRGYKWFPGGEGRRRSWYIDTSEENIESELEYLKEEIYGREINLPTDTITAFNRFSERI</sequence>
<dbReference type="Pfam" id="PF00929">
    <property type="entry name" value="RNase_T"/>
    <property type="match status" value="1"/>
</dbReference>
<dbReference type="SUPFAM" id="SSF53098">
    <property type="entry name" value="Ribonuclease H-like"/>
    <property type="match status" value="1"/>
</dbReference>
<dbReference type="GO" id="GO:0045004">
    <property type="term" value="P:DNA replication proofreading"/>
    <property type="evidence" value="ECO:0007669"/>
    <property type="project" value="TreeGrafter"/>
</dbReference>
<dbReference type="InterPro" id="IPR012337">
    <property type="entry name" value="RNaseH-like_sf"/>
</dbReference>
<dbReference type="AlphaFoldDB" id="A0A382CLR5"/>
<dbReference type="NCBIfam" id="NF006615">
    <property type="entry name" value="PRK09182.1"/>
    <property type="match status" value="1"/>
</dbReference>
<dbReference type="GO" id="GO:0003676">
    <property type="term" value="F:nucleic acid binding"/>
    <property type="evidence" value="ECO:0007669"/>
    <property type="project" value="InterPro"/>
</dbReference>
<evidence type="ECO:0000313" key="2">
    <source>
        <dbReference type="EMBL" id="SVB26774.1"/>
    </source>
</evidence>
<dbReference type="GO" id="GO:0008408">
    <property type="term" value="F:3'-5' exonuclease activity"/>
    <property type="evidence" value="ECO:0007669"/>
    <property type="project" value="TreeGrafter"/>
</dbReference>
<dbReference type="EMBL" id="UINC01035028">
    <property type="protein sequence ID" value="SVB26774.1"/>
    <property type="molecule type" value="Genomic_DNA"/>
</dbReference>
<proteinExistence type="predicted"/>
<name>A0A382CLR5_9ZZZZ</name>
<dbReference type="InterPro" id="IPR013520">
    <property type="entry name" value="Ribonucl_H"/>
</dbReference>
<dbReference type="SMART" id="SM00479">
    <property type="entry name" value="EXOIII"/>
    <property type="match status" value="1"/>
</dbReference>
<organism evidence="2">
    <name type="scientific">marine metagenome</name>
    <dbReference type="NCBI Taxonomy" id="408172"/>
    <lineage>
        <taxon>unclassified sequences</taxon>
        <taxon>metagenomes</taxon>
        <taxon>ecological metagenomes</taxon>
    </lineage>
</organism>
<dbReference type="CDD" id="cd06127">
    <property type="entry name" value="DEDDh"/>
    <property type="match status" value="1"/>
</dbReference>
<feature type="domain" description="Exonuclease" evidence="1">
    <location>
        <begin position="42"/>
        <end position="207"/>
    </location>
</feature>
<dbReference type="PANTHER" id="PTHR30231:SF37">
    <property type="entry name" value="EXODEOXYRIBONUCLEASE 10"/>
    <property type="match status" value="1"/>
</dbReference>
<dbReference type="Gene3D" id="3.30.420.10">
    <property type="entry name" value="Ribonuclease H-like superfamily/Ribonuclease H"/>
    <property type="match status" value="1"/>
</dbReference>
<reference evidence="2" key="1">
    <citation type="submission" date="2018-05" db="EMBL/GenBank/DDBJ databases">
        <authorList>
            <person name="Lanie J.A."/>
            <person name="Ng W.-L."/>
            <person name="Kazmierczak K.M."/>
            <person name="Andrzejewski T.M."/>
            <person name="Davidsen T.M."/>
            <person name="Wayne K.J."/>
            <person name="Tettelin H."/>
            <person name="Glass J.I."/>
            <person name="Rusch D."/>
            <person name="Podicherti R."/>
            <person name="Tsui H.-C.T."/>
            <person name="Winkler M.E."/>
        </authorList>
    </citation>
    <scope>NUCLEOTIDE SEQUENCE</scope>
</reference>
<protein>
    <recommendedName>
        <fullName evidence="1">Exonuclease domain-containing protein</fullName>
    </recommendedName>
</protein>
<evidence type="ECO:0000259" key="1">
    <source>
        <dbReference type="SMART" id="SM00479"/>
    </source>
</evidence>
<feature type="non-terminal residue" evidence="2">
    <location>
        <position position="1"/>
    </location>
</feature>
<dbReference type="GO" id="GO:0005829">
    <property type="term" value="C:cytosol"/>
    <property type="evidence" value="ECO:0007669"/>
    <property type="project" value="TreeGrafter"/>
</dbReference>
<dbReference type="InterPro" id="IPR036397">
    <property type="entry name" value="RNaseH_sf"/>
</dbReference>
<dbReference type="PANTHER" id="PTHR30231">
    <property type="entry name" value="DNA POLYMERASE III SUBUNIT EPSILON"/>
    <property type="match status" value="1"/>
</dbReference>
<dbReference type="FunFam" id="3.30.420.10:FF:000045">
    <property type="entry name" value="3'-5' exonuclease DinG"/>
    <property type="match status" value="1"/>
</dbReference>